<evidence type="ECO:0000259" key="11">
    <source>
        <dbReference type="Pfam" id="PF05644"/>
    </source>
</evidence>
<keyword evidence="12" id="KW-1185">Reference proteome</keyword>
<evidence type="ECO:0000256" key="3">
    <source>
        <dbReference type="ARBA" id="ARBA00022787"/>
    </source>
</evidence>
<dbReference type="InterPro" id="IPR008518">
    <property type="entry name" value="Mff/Tango-11"/>
</dbReference>
<keyword evidence="3 9" id="KW-1000">Mitochondrion outer membrane</keyword>
<evidence type="ECO:0000256" key="6">
    <source>
        <dbReference type="ARBA" id="ARBA00023128"/>
    </source>
</evidence>
<reference evidence="12" key="1">
    <citation type="submission" date="2022-06" db="EMBL/GenBank/DDBJ databases">
        <authorList>
            <person name="Berger JAMES D."/>
            <person name="Berger JAMES D."/>
        </authorList>
    </citation>
    <scope>NUCLEOTIDE SEQUENCE [LARGE SCALE GENOMIC DNA]</scope>
</reference>
<protein>
    <recommendedName>
        <fullName evidence="9">Mitochondrial fission factor</fullName>
    </recommendedName>
</protein>
<keyword evidence="8 9" id="KW-0576">Peroxisome</keyword>
<dbReference type="WBParaSite" id="SRDH1_430.5">
    <property type="protein sequence ID" value="SRDH1_430.5"/>
    <property type="gene ID" value="SRDH1_430"/>
</dbReference>
<dbReference type="WBParaSite" id="SRDH1_430.4">
    <property type="protein sequence ID" value="SRDH1_430.4"/>
    <property type="gene ID" value="SRDH1_430"/>
</dbReference>
<dbReference type="PANTHER" id="PTHR16501">
    <property type="entry name" value="TRANSPORT AND GOLGI ORGANIZATION PROTEIN 11"/>
    <property type="match status" value="1"/>
</dbReference>
<dbReference type="GO" id="GO:0005777">
    <property type="term" value="C:peroxisome"/>
    <property type="evidence" value="ECO:0007669"/>
    <property type="project" value="UniProtKB-SubCell"/>
</dbReference>
<evidence type="ECO:0000256" key="2">
    <source>
        <dbReference type="ARBA" id="ARBA00022692"/>
    </source>
</evidence>
<feature type="coiled-coil region" evidence="10">
    <location>
        <begin position="214"/>
        <end position="241"/>
    </location>
</feature>
<dbReference type="PANTHER" id="PTHR16501:SF6">
    <property type="entry name" value="TRANSPORT AND GOLGI ORGANIZATION PROTEIN 11"/>
    <property type="match status" value="1"/>
</dbReference>
<dbReference type="InterPro" id="IPR039433">
    <property type="entry name" value="Mff-like_dom"/>
</dbReference>
<sequence>MLFLMEIVLKIFGYLNFMEIYSDLFFVHRSVILDDFFTQGSCDPSFIKDINSKMRVPDRISLDPSSLSQMNLSLSSSENDNMKVPERIVMSGAQNQSSPLMAFNRRGDDLIDNLDPVPLQHALEPLPTSLVLNEVHYPDLERLTIEKREIETTISTPLTNESQIRNHIPTEQQPSPLPLSNISNVMNHSSTSASTSTSSSLSLLTSQTINAQSIVIDTRRIRLLENRIKEIELELTRRQLMDKVLYITFGSYFVLKFLRLLFS</sequence>
<comment type="function">
    <text evidence="9">Plays a role in mitochondrial and peroxisomal fission. Promotes the recruitment and association of the fission mediator dynamin-related protein 1 (DNM1L) to the mitochondrial surface.</text>
</comment>
<dbReference type="GO" id="GO:0090141">
    <property type="term" value="P:positive regulation of mitochondrial fission"/>
    <property type="evidence" value="ECO:0007669"/>
    <property type="project" value="UniProtKB-UniRule"/>
</dbReference>
<evidence type="ECO:0000313" key="14">
    <source>
        <dbReference type="WBParaSite" id="SRDH1_430.5"/>
    </source>
</evidence>
<keyword evidence="5 10" id="KW-0175">Coiled coil</keyword>
<evidence type="ECO:0000256" key="9">
    <source>
        <dbReference type="RuleBase" id="RU368040"/>
    </source>
</evidence>
<keyword evidence="2" id="KW-0812">Transmembrane</keyword>
<dbReference type="AlphaFoldDB" id="A0AA85FAU8"/>
<evidence type="ECO:0000256" key="5">
    <source>
        <dbReference type="ARBA" id="ARBA00023054"/>
    </source>
</evidence>
<dbReference type="Pfam" id="PF05644">
    <property type="entry name" value="Miff"/>
    <property type="match status" value="1"/>
</dbReference>
<evidence type="ECO:0000256" key="1">
    <source>
        <dbReference type="ARBA" id="ARBA00009806"/>
    </source>
</evidence>
<dbReference type="GO" id="GO:0090314">
    <property type="term" value="P:positive regulation of protein targeting to membrane"/>
    <property type="evidence" value="ECO:0007669"/>
    <property type="project" value="UniProtKB-UniRule"/>
</dbReference>
<organism evidence="12 14">
    <name type="scientific">Schistosoma rodhaini</name>
    <dbReference type="NCBI Taxonomy" id="6188"/>
    <lineage>
        <taxon>Eukaryota</taxon>
        <taxon>Metazoa</taxon>
        <taxon>Spiralia</taxon>
        <taxon>Lophotrochozoa</taxon>
        <taxon>Platyhelminthes</taxon>
        <taxon>Trematoda</taxon>
        <taxon>Digenea</taxon>
        <taxon>Strigeidida</taxon>
        <taxon>Schistosomatoidea</taxon>
        <taxon>Schistosomatidae</taxon>
        <taxon>Schistosoma</taxon>
    </lineage>
</organism>
<accession>A0AA85FAU8</accession>
<comment type="subcellular location">
    <subcellularLocation>
        <location evidence="9">Mitochondrion outer membrane</location>
        <topology evidence="9">Single-pass type IV membrane protein</topology>
    </subcellularLocation>
    <subcellularLocation>
        <location evidence="9">Peroxisome</location>
    </subcellularLocation>
</comment>
<feature type="domain" description="Mff-like" evidence="11">
    <location>
        <begin position="43"/>
        <end position="144"/>
    </location>
</feature>
<evidence type="ECO:0000256" key="7">
    <source>
        <dbReference type="ARBA" id="ARBA00023136"/>
    </source>
</evidence>
<evidence type="ECO:0000256" key="8">
    <source>
        <dbReference type="ARBA" id="ARBA00023140"/>
    </source>
</evidence>
<dbReference type="GO" id="GO:0005741">
    <property type="term" value="C:mitochondrial outer membrane"/>
    <property type="evidence" value="ECO:0007669"/>
    <property type="project" value="UniProtKB-SubCell"/>
</dbReference>
<name>A0AA85FAU8_9TREM</name>
<evidence type="ECO:0000256" key="4">
    <source>
        <dbReference type="ARBA" id="ARBA00022989"/>
    </source>
</evidence>
<keyword evidence="7" id="KW-0472">Membrane</keyword>
<reference evidence="13 14" key="2">
    <citation type="submission" date="2023-11" db="UniProtKB">
        <authorList>
            <consortium name="WormBaseParasite"/>
        </authorList>
    </citation>
    <scope>IDENTIFICATION</scope>
</reference>
<evidence type="ECO:0000256" key="10">
    <source>
        <dbReference type="SAM" id="Coils"/>
    </source>
</evidence>
<evidence type="ECO:0000313" key="12">
    <source>
        <dbReference type="Proteomes" id="UP000050792"/>
    </source>
</evidence>
<keyword evidence="4" id="KW-1133">Transmembrane helix</keyword>
<dbReference type="GO" id="GO:0000266">
    <property type="term" value="P:mitochondrial fission"/>
    <property type="evidence" value="ECO:0007669"/>
    <property type="project" value="UniProtKB-UniRule"/>
</dbReference>
<proteinExistence type="inferred from homology"/>
<dbReference type="Proteomes" id="UP000050792">
    <property type="component" value="Unassembled WGS sequence"/>
</dbReference>
<comment type="similarity">
    <text evidence="1 9">Belongs to the Tango11 family.</text>
</comment>
<evidence type="ECO:0000313" key="13">
    <source>
        <dbReference type="WBParaSite" id="SRDH1_430.4"/>
    </source>
</evidence>
<keyword evidence="6 9" id="KW-0496">Mitochondrion</keyword>